<dbReference type="Proteomes" id="UP001066276">
    <property type="component" value="Chromosome 7"/>
</dbReference>
<organism evidence="1 2">
    <name type="scientific">Pleurodeles waltl</name>
    <name type="common">Iberian ribbed newt</name>
    <dbReference type="NCBI Taxonomy" id="8319"/>
    <lineage>
        <taxon>Eukaryota</taxon>
        <taxon>Metazoa</taxon>
        <taxon>Chordata</taxon>
        <taxon>Craniata</taxon>
        <taxon>Vertebrata</taxon>
        <taxon>Euteleostomi</taxon>
        <taxon>Amphibia</taxon>
        <taxon>Batrachia</taxon>
        <taxon>Caudata</taxon>
        <taxon>Salamandroidea</taxon>
        <taxon>Salamandridae</taxon>
        <taxon>Pleurodelinae</taxon>
        <taxon>Pleurodeles</taxon>
    </lineage>
</organism>
<dbReference type="AlphaFoldDB" id="A0AAV7PXE7"/>
<reference evidence="1" key="1">
    <citation type="journal article" date="2022" name="bioRxiv">
        <title>Sequencing and chromosome-scale assembly of the giantPleurodeles waltlgenome.</title>
        <authorList>
            <person name="Brown T."/>
            <person name="Elewa A."/>
            <person name="Iarovenko S."/>
            <person name="Subramanian E."/>
            <person name="Araus A.J."/>
            <person name="Petzold A."/>
            <person name="Susuki M."/>
            <person name="Suzuki K.-i.T."/>
            <person name="Hayashi T."/>
            <person name="Toyoda A."/>
            <person name="Oliveira C."/>
            <person name="Osipova E."/>
            <person name="Leigh N.D."/>
            <person name="Simon A."/>
            <person name="Yun M.H."/>
        </authorList>
    </citation>
    <scope>NUCLEOTIDE SEQUENCE</scope>
    <source>
        <strain evidence="1">20211129_DDA</strain>
        <tissue evidence="1">Liver</tissue>
    </source>
</reference>
<sequence length="195" mass="21562">MRGYAVARGPRVRATALRTGFCLFYRGGSQRQQHRRGRRGVGAPRLSRQRVADADWGLWRAACIRSAGCDLYCRVWGTQPGSRTAPPAPVLHLHRDFASDEDTCVVPRVQRSHSLYKQRAMCTVVALSRTPTHRRTPRIGLCGISTPISLHYTATPRNPLLAFTGRSINISAVSAPHLALTATKLEPHHHSAITL</sequence>
<evidence type="ECO:0000313" key="2">
    <source>
        <dbReference type="Proteomes" id="UP001066276"/>
    </source>
</evidence>
<comment type="caution">
    <text evidence="1">The sequence shown here is derived from an EMBL/GenBank/DDBJ whole genome shotgun (WGS) entry which is preliminary data.</text>
</comment>
<accession>A0AAV7PXE7</accession>
<dbReference type="EMBL" id="JANPWB010000011">
    <property type="protein sequence ID" value="KAJ1131614.1"/>
    <property type="molecule type" value="Genomic_DNA"/>
</dbReference>
<gene>
    <name evidence="1" type="ORF">NDU88_009949</name>
</gene>
<protein>
    <submittedName>
        <fullName evidence="1">Uncharacterized protein</fullName>
    </submittedName>
</protein>
<name>A0AAV7PXE7_PLEWA</name>
<evidence type="ECO:0000313" key="1">
    <source>
        <dbReference type="EMBL" id="KAJ1131614.1"/>
    </source>
</evidence>
<proteinExistence type="predicted"/>
<keyword evidence="2" id="KW-1185">Reference proteome</keyword>